<dbReference type="InterPro" id="IPR006048">
    <property type="entry name" value="A-amylase/branching_C"/>
</dbReference>
<feature type="region of interest" description="Disordered" evidence="9">
    <location>
        <begin position="1"/>
        <end position="21"/>
    </location>
</feature>
<dbReference type="InterPro" id="IPR017853">
    <property type="entry name" value="GH"/>
</dbReference>
<evidence type="ECO:0000256" key="2">
    <source>
        <dbReference type="ARBA" id="ARBA00004602"/>
    </source>
</evidence>
<sequence>MAGSEQTDMTPDARKSTKRCQHPGCETWPSFNYEGKLSGAYCAAHKLEGMVINRKKRCAHPDCNKRPSFNKPGQPGVRYCAAHKEEGMVDVHKAACSHPGCLTWPSFRDPENPRKRYCNKHKQEGMICRQGCAHPGCTRWPAFHFPGERKRQFCSEHKQDGMIDTKHRRCGVDGCVKKPSFNFVGQPALRCKDHMEEGMVNVLSKQCAASQCQKRPNFNSAGASEALFCASHAGDGMVNLSLSKKVNTGVRAAASEAVAALTAANGVAPQPGNASVLATRKRDGQQRERVAPVSQAGPKSKDVASSLETLKKENEILRKTIKTAEQGVDHLEAQLQQGGIDVPNHEEQESTTDRGQDAETAEDYWSPQVEAVEEYVEVIGPLSPIPDHDGTDCLKWDDSLWSHAEHFKYRWNVYKNIRSAIDANEGGMDKFTQGYKYFGLNRGEQEGKTGIWYREWAPGARAVALVGEYNNWDPKPEHWAVKNDFGVWTLFLPDGADGKPAIKHRTKIKTRLETAYGEWVERIPAWIKWATQEWNEIQYNGVYYQPEGGKGKPGLLEADKSYTFKYPRPPRPRALRIYECHVGMSSQEPKINSYSEFKTDMLPRIRKLGYNAIQIMAIQEHAYYGSFGYHVTNFFATSSRCGTPDELKAMIDEAHRLGMVVLMDVVHSHASKNTNDGINMFDGTDAMYFHGGGRGYHWMWDSRCFNYGNWETLRFLLSNTRWWIDEFKFDGYRFDGVTSMMYHHHGLQMAFTGNYDEYFGMATDIEAVVYLMLVNTMLHDYFPNVITIGEDVSGMPTFGRPVAEGGVGFDYRLQMAIADKWIEVLSEKQDQDWDMGNIVHTLTNRRYAEPCVGYAESHDQALVGDKTIAFWLMDKEMYDKMSVDSTSAIVDRGIALHKMIRLITMTLGGDSYLNFMGNEFGHPEWIDFPRDDTYDPSTGAFVPGNGGSMEKCRRRWDLADSEALKYKYMYAFDRALQHLDKAFGFQNSSHQWVSRKNEGDKVIVVERGDLVFVFNFHPTNSFSDYRVGACLPGPYKVALSTDEPVFGGWSNATKDNDVTYHTQEGLYDQRPYSFTCYVPSRTAVVYAPAEYCDAKADQSPLGIPGLGVKDRGPYFSP</sequence>
<dbReference type="FunFam" id="3.20.20.80:FF:000001">
    <property type="entry name" value="1,4-alpha-glucan branching enzyme"/>
    <property type="match status" value="1"/>
</dbReference>
<keyword evidence="8" id="KW-0175">Coiled coil</keyword>
<dbReference type="InterPro" id="IPR006047">
    <property type="entry name" value="GH13_cat_dom"/>
</dbReference>
<comment type="catalytic activity">
    <reaction evidence="1">
        <text>Transfers a segment of a (1-&gt;4)-alpha-D-glucan chain to a primary hydroxy group in a similar glucan chain.</text>
        <dbReference type="EC" id="2.4.1.18"/>
    </reaction>
</comment>
<dbReference type="FunFam" id="2.60.40.10:FF:000250">
    <property type="entry name" value="1,4-alpha-glucan-branching enzyme, chloroplastic/amyloplastic"/>
    <property type="match status" value="1"/>
</dbReference>
<comment type="pathway">
    <text evidence="7">Glycan biosynthesis.</text>
</comment>
<keyword evidence="5" id="KW-0808">Transferase</keyword>
<proteinExistence type="inferred from homology"/>
<reference evidence="11 12" key="1">
    <citation type="journal article" date="2024" name="Nat. Commun.">
        <title>Phylogenomics reveals the evolutionary origins of lichenization in chlorophyte algae.</title>
        <authorList>
            <person name="Puginier C."/>
            <person name="Libourel C."/>
            <person name="Otte J."/>
            <person name="Skaloud P."/>
            <person name="Haon M."/>
            <person name="Grisel S."/>
            <person name="Petersen M."/>
            <person name="Berrin J.G."/>
            <person name="Delaux P.M."/>
            <person name="Dal Grande F."/>
            <person name="Keller J."/>
        </authorList>
    </citation>
    <scope>NUCLEOTIDE SEQUENCE [LARGE SCALE GENOMIC DNA]</scope>
    <source>
        <strain evidence="11 12">SAG 2043</strain>
    </source>
</reference>
<dbReference type="Gene3D" id="2.60.40.1180">
    <property type="entry name" value="Golgi alpha-mannosidase II"/>
    <property type="match status" value="1"/>
</dbReference>
<evidence type="ECO:0000256" key="8">
    <source>
        <dbReference type="SAM" id="Coils"/>
    </source>
</evidence>
<evidence type="ECO:0000256" key="4">
    <source>
        <dbReference type="ARBA" id="ARBA00012541"/>
    </source>
</evidence>
<gene>
    <name evidence="11" type="ORF">WJX72_011445</name>
</gene>
<dbReference type="GO" id="GO:0003844">
    <property type="term" value="F:1,4-alpha-glucan branching enzyme activity"/>
    <property type="evidence" value="ECO:0007669"/>
    <property type="project" value="UniProtKB-EC"/>
</dbReference>
<evidence type="ECO:0000313" key="12">
    <source>
        <dbReference type="Proteomes" id="UP001489004"/>
    </source>
</evidence>
<name>A0AAW1PHC5_9CHLO</name>
<dbReference type="SMART" id="SM01425">
    <property type="entry name" value="EsV_1_7"/>
    <property type="match status" value="6"/>
</dbReference>
<dbReference type="PANTHER" id="PTHR43651">
    <property type="entry name" value="1,4-ALPHA-GLUCAN-BRANCHING ENZYME"/>
    <property type="match status" value="1"/>
</dbReference>
<dbReference type="EMBL" id="JALJOR010000012">
    <property type="protein sequence ID" value="KAK9807856.1"/>
    <property type="molecule type" value="Genomic_DNA"/>
</dbReference>
<evidence type="ECO:0000256" key="3">
    <source>
        <dbReference type="ARBA" id="ARBA00009000"/>
    </source>
</evidence>
<dbReference type="Proteomes" id="UP001489004">
    <property type="component" value="Unassembled WGS sequence"/>
</dbReference>
<keyword evidence="6" id="KW-0035">Amyloplast</keyword>
<keyword evidence="12" id="KW-1185">Reference proteome</keyword>
<evidence type="ECO:0000256" key="1">
    <source>
        <dbReference type="ARBA" id="ARBA00000826"/>
    </source>
</evidence>
<dbReference type="Gene3D" id="6.10.140.110">
    <property type="match status" value="2"/>
</dbReference>
<dbReference type="SMART" id="SM00642">
    <property type="entry name" value="Aamy"/>
    <property type="match status" value="1"/>
</dbReference>
<dbReference type="SUPFAM" id="SSF81296">
    <property type="entry name" value="E set domains"/>
    <property type="match status" value="1"/>
</dbReference>
<feature type="region of interest" description="Disordered" evidence="9">
    <location>
        <begin position="339"/>
        <end position="364"/>
    </location>
</feature>
<feature type="compositionally biased region" description="Basic and acidic residues" evidence="9">
    <location>
        <begin position="280"/>
        <end position="290"/>
    </location>
</feature>
<comment type="subcellular location">
    <subcellularLocation>
        <location evidence="2">Plastid</location>
        <location evidence="2">Amyloplast</location>
    </subcellularLocation>
</comment>
<dbReference type="GO" id="GO:0004553">
    <property type="term" value="F:hydrolase activity, hydrolyzing O-glycosyl compounds"/>
    <property type="evidence" value="ECO:0007669"/>
    <property type="project" value="InterPro"/>
</dbReference>
<dbReference type="CDD" id="cd11321">
    <property type="entry name" value="AmyAc_bac_euk_BE"/>
    <property type="match status" value="1"/>
</dbReference>
<dbReference type="GO" id="GO:0009501">
    <property type="term" value="C:amyloplast"/>
    <property type="evidence" value="ECO:0007669"/>
    <property type="project" value="UniProtKB-SubCell"/>
</dbReference>
<dbReference type="Gene3D" id="2.60.40.10">
    <property type="entry name" value="Immunoglobulins"/>
    <property type="match status" value="1"/>
</dbReference>
<dbReference type="Pfam" id="PF19114">
    <property type="entry name" value="EsV_1_7_cys"/>
    <property type="match status" value="6"/>
</dbReference>
<organism evidence="11 12">
    <name type="scientific">[Myrmecia] bisecta</name>
    <dbReference type="NCBI Taxonomy" id="41462"/>
    <lineage>
        <taxon>Eukaryota</taxon>
        <taxon>Viridiplantae</taxon>
        <taxon>Chlorophyta</taxon>
        <taxon>core chlorophytes</taxon>
        <taxon>Trebouxiophyceae</taxon>
        <taxon>Trebouxiales</taxon>
        <taxon>Trebouxiaceae</taxon>
        <taxon>Myrmecia</taxon>
    </lineage>
</organism>
<dbReference type="SUPFAM" id="SSF51445">
    <property type="entry name" value="(Trans)glycosidases"/>
    <property type="match status" value="1"/>
</dbReference>
<dbReference type="SUPFAM" id="SSF51011">
    <property type="entry name" value="Glycosyl hydrolase domain"/>
    <property type="match status" value="1"/>
</dbReference>
<dbReference type="InterPro" id="IPR014756">
    <property type="entry name" value="Ig_E-set"/>
</dbReference>
<dbReference type="CDD" id="cd02854">
    <property type="entry name" value="E_set_GBE_euk_N"/>
    <property type="match status" value="1"/>
</dbReference>
<dbReference type="InterPro" id="IPR004193">
    <property type="entry name" value="Glyco_hydro_13_N"/>
</dbReference>
<accession>A0AAW1PHC5</accession>
<dbReference type="GO" id="GO:0043169">
    <property type="term" value="F:cation binding"/>
    <property type="evidence" value="ECO:0007669"/>
    <property type="project" value="InterPro"/>
</dbReference>
<evidence type="ECO:0000313" key="11">
    <source>
        <dbReference type="EMBL" id="KAK9807856.1"/>
    </source>
</evidence>
<dbReference type="FunFam" id="2.60.40.1180:FF:000003">
    <property type="entry name" value="1,4-alpha-glucan-branching enzyme, chloroplastic/amyloplastic"/>
    <property type="match status" value="1"/>
</dbReference>
<keyword evidence="6" id="KW-0934">Plastid</keyword>
<evidence type="ECO:0000259" key="10">
    <source>
        <dbReference type="SMART" id="SM00642"/>
    </source>
</evidence>
<dbReference type="EC" id="2.4.1.18" evidence="4"/>
<dbReference type="Pfam" id="PF00128">
    <property type="entry name" value="Alpha-amylase"/>
    <property type="match status" value="1"/>
</dbReference>
<dbReference type="InterPro" id="IPR043822">
    <property type="entry name" value="EsV_1_7_cys"/>
</dbReference>
<evidence type="ECO:0000256" key="9">
    <source>
        <dbReference type="SAM" id="MobiDB-lite"/>
    </source>
</evidence>
<feature type="region of interest" description="Disordered" evidence="9">
    <location>
        <begin position="268"/>
        <end position="307"/>
    </location>
</feature>
<evidence type="ECO:0000256" key="6">
    <source>
        <dbReference type="ARBA" id="ARBA00023234"/>
    </source>
</evidence>
<evidence type="ECO:0000256" key="5">
    <source>
        <dbReference type="ARBA" id="ARBA00022679"/>
    </source>
</evidence>
<comment type="caution">
    <text evidence="11">The sequence shown here is derived from an EMBL/GenBank/DDBJ whole genome shotgun (WGS) entry which is preliminary data.</text>
</comment>
<dbReference type="GO" id="GO:0005975">
    <property type="term" value="P:carbohydrate metabolic process"/>
    <property type="evidence" value="ECO:0007669"/>
    <property type="project" value="InterPro"/>
</dbReference>
<dbReference type="Pfam" id="PF02922">
    <property type="entry name" value="CBM_48"/>
    <property type="match status" value="1"/>
</dbReference>
<dbReference type="PANTHER" id="PTHR43651:SF3">
    <property type="entry name" value="1,4-ALPHA-GLUCAN-BRANCHING ENZYME"/>
    <property type="match status" value="1"/>
</dbReference>
<protein>
    <recommendedName>
        <fullName evidence="4">1,4-alpha-glucan branching enzyme</fullName>
        <ecNumber evidence="4">2.4.1.18</ecNumber>
    </recommendedName>
</protein>
<feature type="compositionally biased region" description="Basic and acidic residues" evidence="9">
    <location>
        <begin position="343"/>
        <end position="357"/>
    </location>
</feature>
<feature type="coiled-coil region" evidence="8">
    <location>
        <begin position="307"/>
        <end position="334"/>
    </location>
</feature>
<dbReference type="Gene3D" id="3.20.20.80">
    <property type="entry name" value="Glycosidases"/>
    <property type="match status" value="1"/>
</dbReference>
<dbReference type="AlphaFoldDB" id="A0AAW1PHC5"/>
<feature type="domain" description="Glycosyl hydrolase family 13 catalytic" evidence="10">
    <location>
        <begin position="599"/>
        <end position="953"/>
    </location>
</feature>
<dbReference type="InterPro" id="IPR013783">
    <property type="entry name" value="Ig-like_fold"/>
</dbReference>
<dbReference type="Pfam" id="PF02806">
    <property type="entry name" value="Alpha-amylase_C"/>
    <property type="match status" value="1"/>
</dbReference>
<comment type="similarity">
    <text evidence="3">Belongs to the glycosyl hydrolase 13 family. GlgB subfamily.</text>
</comment>
<evidence type="ECO:0000256" key="7">
    <source>
        <dbReference type="ARBA" id="ARBA00060592"/>
    </source>
</evidence>
<dbReference type="InterPro" id="IPR013780">
    <property type="entry name" value="Glyco_hydro_b"/>
</dbReference>